<dbReference type="GO" id="GO:0005886">
    <property type="term" value="C:plasma membrane"/>
    <property type="evidence" value="ECO:0007669"/>
    <property type="project" value="InterPro"/>
</dbReference>
<dbReference type="CDD" id="cd13438">
    <property type="entry name" value="SPFH_eoslipins_u2"/>
    <property type="match status" value="1"/>
</dbReference>
<reference evidence="4 7" key="2">
    <citation type="submission" date="2020-08" db="EMBL/GenBank/DDBJ databases">
        <title>Genomic Encyclopedia of Type Strains, Phase IV (KMG-IV): sequencing the most valuable type-strain genomes for metagenomic binning, comparative biology and taxonomic classification.</title>
        <authorList>
            <person name="Goeker M."/>
        </authorList>
    </citation>
    <scope>NUCLEOTIDE SEQUENCE [LARGE SCALE GENOMIC DNA]</scope>
    <source>
        <strain evidence="4 7">DSM 11525</strain>
    </source>
</reference>
<dbReference type="SUPFAM" id="SSF117892">
    <property type="entry name" value="Band 7/SPFH domain"/>
    <property type="match status" value="1"/>
</dbReference>
<keyword evidence="4" id="KW-0378">Hydrolase</keyword>
<reference evidence="5 6" key="1">
    <citation type="submission" date="2020-01" db="EMBL/GenBank/DDBJ databases">
        <title>The possibility of degradation of plastic by Microbulbifer hydrolyticus IRE-31.</title>
        <authorList>
            <person name="Liu L."/>
        </authorList>
    </citation>
    <scope>NUCLEOTIDE SEQUENCE [LARGE SCALE GENOMIC DNA]</scope>
    <source>
        <strain evidence="5 6">IRE-31</strain>
    </source>
</reference>
<feature type="domain" description="Band 7" evidence="3">
    <location>
        <begin position="145"/>
        <end position="306"/>
    </location>
</feature>
<evidence type="ECO:0000313" key="5">
    <source>
        <dbReference type="EMBL" id="QHQ39699.1"/>
    </source>
</evidence>
<proteinExistence type="inferred from homology"/>
<dbReference type="GO" id="GO:0006508">
    <property type="term" value="P:proteolysis"/>
    <property type="evidence" value="ECO:0007669"/>
    <property type="project" value="UniProtKB-KW"/>
</dbReference>
<sequence>MYLWKTIEVPENMRALVFQRGRFRCLLDPGSHRFGPHLHPLAVERYEVTDLLIPRPKVKYLLRNHPELEQHIECIETSDSEVALLYRDGRLEELMLPAREMAIWKGVDPVAVEKINLHDSLALTPELATALRFDLPASLEKKVRQLIYFVDVPDHHRGLLLVNRQLHAWLEPGYYAYWQPGRSIQVNLVDLRMQLVEVSGQEILTRDRVSLRINLSASYRVVDIEKADTITADYTSHVYRALQLALREAVGTRKLDELLENKRALNGDIEEILGEDLSEIGVKVCDIGVKDIVLPGEMKTILNRVVEAQKEAEANLIRRREETQAVRALHNTAKMMESNSTLMRLKELEALERVTGKIERISVYGGLEGLMTEFVKLRSPPCSPV</sequence>
<gene>
    <name evidence="5" type="ORF">GTQ55_12380</name>
    <name evidence="4" type="ORF">HNQ53_002242</name>
</gene>
<dbReference type="InterPro" id="IPR036013">
    <property type="entry name" value="Band_7/SPFH_dom_sf"/>
</dbReference>
<evidence type="ECO:0000313" key="4">
    <source>
        <dbReference type="EMBL" id="MBB5212017.1"/>
    </source>
</evidence>
<dbReference type="SMART" id="SM00244">
    <property type="entry name" value="PHB"/>
    <property type="match status" value="1"/>
</dbReference>
<protein>
    <submittedName>
        <fullName evidence="4">Regulator of protease activity HflC (Stomatin/prohibitin superfamily)</fullName>
    </submittedName>
    <submittedName>
        <fullName evidence="5">Slipin family protein</fullName>
    </submittedName>
</protein>
<keyword evidence="4" id="KW-0645">Protease</keyword>
<evidence type="ECO:0000256" key="1">
    <source>
        <dbReference type="ARBA" id="ARBA00004167"/>
    </source>
</evidence>
<evidence type="ECO:0000259" key="3">
    <source>
        <dbReference type="SMART" id="SM00244"/>
    </source>
</evidence>
<evidence type="ECO:0000256" key="2">
    <source>
        <dbReference type="ARBA" id="ARBA00008164"/>
    </source>
</evidence>
<comment type="similarity">
    <text evidence="2">Belongs to the band 7/mec-2 family.</text>
</comment>
<dbReference type="PANTHER" id="PTHR10264">
    <property type="entry name" value="BAND 7 PROTEIN-RELATED"/>
    <property type="match status" value="1"/>
</dbReference>
<dbReference type="GO" id="GO:0008233">
    <property type="term" value="F:peptidase activity"/>
    <property type="evidence" value="ECO:0007669"/>
    <property type="project" value="UniProtKB-KW"/>
</dbReference>
<accession>A0A6P1TEL6</accession>
<dbReference type="EMBL" id="CP047491">
    <property type="protein sequence ID" value="QHQ39699.1"/>
    <property type="molecule type" value="Genomic_DNA"/>
</dbReference>
<dbReference type="Gene3D" id="3.30.479.30">
    <property type="entry name" value="Band 7 domain"/>
    <property type="match status" value="1"/>
</dbReference>
<dbReference type="AlphaFoldDB" id="A0A6P1TEL6"/>
<dbReference type="PANTHER" id="PTHR10264:SF83">
    <property type="entry name" value="BLL5629 PROTEIN"/>
    <property type="match status" value="1"/>
</dbReference>
<dbReference type="InterPro" id="IPR001107">
    <property type="entry name" value="Band_7"/>
</dbReference>
<dbReference type="OrthoDB" id="5501731at2"/>
<dbReference type="InterPro" id="IPR043202">
    <property type="entry name" value="Band-7_stomatin-like"/>
</dbReference>
<dbReference type="FunFam" id="3.30.479.30:FF:000004">
    <property type="entry name" value="Putative membrane protease family, stomatin"/>
    <property type="match status" value="1"/>
</dbReference>
<name>A0A6P1TEL6_9GAMM</name>
<evidence type="ECO:0000313" key="7">
    <source>
        <dbReference type="Proteomes" id="UP000563601"/>
    </source>
</evidence>
<comment type="subcellular location">
    <subcellularLocation>
        <location evidence="1">Membrane</location>
        <topology evidence="1">Single-pass membrane protein</topology>
    </subcellularLocation>
</comment>
<dbReference type="RefSeq" id="WP_161859014.1">
    <property type="nucleotide sequence ID" value="NZ_CP047491.1"/>
</dbReference>
<keyword evidence="6" id="KW-1185">Reference proteome</keyword>
<dbReference type="EMBL" id="JACHHR010000003">
    <property type="protein sequence ID" value="MBB5212017.1"/>
    <property type="molecule type" value="Genomic_DNA"/>
</dbReference>
<evidence type="ECO:0000313" key="6">
    <source>
        <dbReference type="Proteomes" id="UP000464675"/>
    </source>
</evidence>
<organism evidence="4 7">
    <name type="scientific">Microbulbifer hydrolyticus</name>
    <dbReference type="NCBI Taxonomy" id="48074"/>
    <lineage>
        <taxon>Bacteria</taxon>
        <taxon>Pseudomonadati</taxon>
        <taxon>Pseudomonadota</taxon>
        <taxon>Gammaproteobacteria</taxon>
        <taxon>Cellvibrionales</taxon>
        <taxon>Microbulbiferaceae</taxon>
        <taxon>Microbulbifer</taxon>
    </lineage>
</organism>
<dbReference type="GO" id="GO:0098552">
    <property type="term" value="C:side of membrane"/>
    <property type="evidence" value="ECO:0007669"/>
    <property type="project" value="UniProtKB-ARBA"/>
</dbReference>
<dbReference type="Proteomes" id="UP000464675">
    <property type="component" value="Chromosome"/>
</dbReference>
<dbReference type="Pfam" id="PF01145">
    <property type="entry name" value="Band_7"/>
    <property type="match status" value="1"/>
</dbReference>
<dbReference type="Proteomes" id="UP000563601">
    <property type="component" value="Unassembled WGS sequence"/>
</dbReference>